<dbReference type="InterPro" id="IPR050570">
    <property type="entry name" value="Cell_wall_metabolism_enzyme"/>
</dbReference>
<dbReference type="SUPFAM" id="SSF51261">
    <property type="entry name" value="Duplicated hybrid motif"/>
    <property type="match status" value="1"/>
</dbReference>
<evidence type="ECO:0000259" key="2">
    <source>
        <dbReference type="Pfam" id="PF01551"/>
    </source>
</evidence>
<evidence type="ECO:0000256" key="1">
    <source>
        <dbReference type="SAM" id="SignalP"/>
    </source>
</evidence>
<gene>
    <name evidence="3" type="ORF">D7X96_12120</name>
</gene>
<feature type="chain" id="PRO_5017426682" evidence="1">
    <location>
        <begin position="25"/>
        <end position="407"/>
    </location>
</feature>
<name>A0A3A8QR81_9BACT</name>
<dbReference type="PANTHER" id="PTHR21666:SF294">
    <property type="entry name" value="PEPTIDASE M23"/>
    <property type="match status" value="1"/>
</dbReference>
<dbReference type="PROSITE" id="PS51257">
    <property type="entry name" value="PROKAR_LIPOPROTEIN"/>
    <property type="match status" value="1"/>
</dbReference>
<dbReference type="InterPro" id="IPR011055">
    <property type="entry name" value="Dup_hybrid_motif"/>
</dbReference>
<dbReference type="AlphaFoldDB" id="A0A3A8QR81"/>
<dbReference type="InterPro" id="IPR016047">
    <property type="entry name" value="M23ase_b-sheet_dom"/>
</dbReference>
<dbReference type="RefSeq" id="WP_121769765.1">
    <property type="nucleotide sequence ID" value="NZ_RAWM01000025.1"/>
</dbReference>
<accession>A0A3A8QR81</accession>
<keyword evidence="4" id="KW-1185">Reference proteome</keyword>
<proteinExistence type="predicted"/>
<sequence length="407" mass="41542">MNSHSLRQAACALLVLGLSACSGADLDTSPGDEDVSQMEQAVTCACSGGQYHNGTAIPVSATYCGFRVCGVGNVNFECTSSGWVSVAGSTCGAGQCRCSGGSDDQGRAIDPNITECGFRVCGGDKQFYTCGTGGWTSTGIACSSTGTTTGNPLCLASQPGAYCGNDSMSNAVASTLYQCPGANQAPTSAQACPNGCVVAPAGTADYCASVGGNGYRLPWPRANSMYLTQDCNDSCCADHVGVDKYAWDFATSPSVGFPVVAARGGTVTHLKMNSVSGCNSNACVNQANFIVVDHGDGTHATYLHLKGGSLAAGVTCGGSVVRGQRLATAGSTGWSSADHLHFEVSRVHPGAPTCECGTTGQGCSANTVPWANFWPNSTYPTVAIQFEEWSTASSCGNRRQLMPASLN</sequence>
<feature type="signal peptide" evidence="1">
    <location>
        <begin position="1"/>
        <end position="24"/>
    </location>
</feature>
<dbReference type="PANTHER" id="PTHR21666">
    <property type="entry name" value="PEPTIDASE-RELATED"/>
    <property type="match status" value="1"/>
</dbReference>
<keyword evidence="1" id="KW-0732">Signal</keyword>
<organism evidence="3 4">
    <name type="scientific">Corallococcus interemptor</name>
    <dbReference type="NCBI Taxonomy" id="2316720"/>
    <lineage>
        <taxon>Bacteria</taxon>
        <taxon>Pseudomonadati</taxon>
        <taxon>Myxococcota</taxon>
        <taxon>Myxococcia</taxon>
        <taxon>Myxococcales</taxon>
        <taxon>Cystobacterineae</taxon>
        <taxon>Myxococcaceae</taxon>
        <taxon>Corallococcus</taxon>
    </lineage>
</organism>
<comment type="caution">
    <text evidence="3">The sequence shown here is derived from an EMBL/GenBank/DDBJ whole genome shotgun (WGS) entry which is preliminary data.</text>
</comment>
<dbReference type="Proteomes" id="UP000282656">
    <property type="component" value="Unassembled WGS sequence"/>
</dbReference>
<dbReference type="Pfam" id="PF01551">
    <property type="entry name" value="Peptidase_M23"/>
    <property type="match status" value="1"/>
</dbReference>
<dbReference type="Gene3D" id="2.70.70.10">
    <property type="entry name" value="Glucose Permease (Domain IIA)"/>
    <property type="match status" value="1"/>
</dbReference>
<dbReference type="CDD" id="cd12797">
    <property type="entry name" value="M23_peptidase"/>
    <property type="match status" value="1"/>
</dbReference>
<dbReference type="EMBL" id="RAWM01000025">
    <property type="protein sequence ID" value="RKH70258.1"/>
    <property type="molecule type" value="Genomic_DNA"/>
</dbReference>
<protein>
    <submittedName>
        <fullName evidence="3">M23 family metallopeptidase</fullName>
    </submittedName>
</protein>
<evidence type="ECO:0000313" key="3">
    <source>
        <dbReference type="EMBL" id="RKH70258.1"/>
    </source>
</evidence>
<evidence type="ECO:0000313" key="4">
    <source>
        <dbReference type="Proteomes" id="UP000282656"/>
    </source>
</evidence>
<feature type="domain" description="M23ase beta-sheet core" evidence="2">
    <location>
        <begin position="247"/>
        <end position="346"/>
    </location>
</feature>
<reference evidence="4" key="1">
    <citation type="submission" date="2018-09" db="EMBL/GenBank/DDBJ databases">
        <authorList>
            <person name="Livingstone P.G."/>
            <person name="Whitworth D.E."/>
        </authorList>
    </citation>
    <scope>NUCLEOTIDE SEQUENCE [LARGE SCALE GENOMIC DNA]</scope>
    <source>
        <strain evidence="4">AB047A</strain>
    </source>
</reference>
<dbReference type="OrthoDB" id="9815245at2"/>
<dbReference type="GO" id="GO:0004222">
    <property type="term" value="F:metalloendopeptidase activity"/>
    <property type="evidence" value="ECO:0007669"/>
    <property type="project" value="TreeGrafter"/>
</dbReference>